<evidence type="ECO:0000256" key="3">
    <source>
        <dbReference type="ARBA" id="ARBA00023163"/>
    </source>
</evidence>
<protein>
    <submittedName>
        <fullName evidence="5">GntR family transcriptional regulator</fullName>
    </submittedName>
</protein>
<keyword evidence="1" id="KW-0805">Transcription regulation</keyword>
<organism evidence="5 6">
    <name type="scientific">Flavonifractor hominis</name>
    <dbReference type="NCBI Taxonomy" id="3133178"/>
    <lineage>
        <taxon>Bacteria</taxon>
        <taxon>Bacillati</taxon>
        <taxon>Bacillota</taxon>
        <taxon>Clostridia</taxon>
        <taxon>Eubacteriales</taxon>
        <taxon>Oscillospiraceae</taxon>
        <taxon>Flavonifractor</taxon>
    </lineage>
</organism>
<evidence type="ECO:0000256" key="2">
    <source>
        <dbReference type="ARBA" id="ARBA00023125"/>
    </source>
</evidence>
<keyword evidence="2" id="KW-0238">DNA-binding</keyword>
<dbReference type="RefSeq" id="WP_349139373.1">
    <property type="nucleotide sequence ID" value="NZ_JBBMFT010000002.1"/>
</dbReference>
<dbReference type="InterPro" id="IPR008920">
    <property type="entry name" value="TF_FadR/GntR_C"/>
</dbReference>
<proteinExistence type="predicted"/>
<evidence type="ECO:0000313" key="6">
    <source>
        <dbReference type="Proteomes" id="UP001440599"/>
    </source>
</evidence>
<dbReference type="SUPFAM" id="SSF46785">
    <property type="entry name" value="Winged helix' DNA-binding domain"/>
    <property type="match status" value="1"/>
</dbReference>
<dbReference type="InterPro" id="IPR036388">
    <property type="entry name" value="WH-like_DNA-bd_sf"/>
</dbReference>
<comment type="caution">
    <text evidence="5">The sequence shown here is derived from an EMBL/GenBank/DDBJ whole genome shotgun (WGS) entry which is preliminary data.</text>
</comment>
<dbReference type="SMART" id="SM00895">
    <property type="entry name" value="FCD"/>
    <property type="match status" value="1"/>
</dbReference>
<reference evidence="5 6" key="1">
    <citation type="submission" date="2024-03" db="EMBL/GenBank/DDBJ databases">
        <title>Human intestinal bacterial collection.</title>
        <authorList>
            <person name="Pauvert C."/>
            <person name="Hitch T.C.A."/>
            <person name="Clavel T."/>
        </authorList>
    </citation>
    <scope>NUCLEOTIDE SEQUENCE [LARGE SCALE GENOMIC DNA]</scope>
    <source>
        <strain evidence="5 6">CLA-AP-H34</strain>
    </source>
</reference>
<dbReference type="Pfam" id="PF07729">
    <property type="entry name" value="FCD"/>
    <property type="match status" value="1"/>
</dbReference>
<dbReference type="SUPFAM" id="SSF48008">
    <property type="entry name" value="GntR ligand-binding domain-like"/>
    <property type="match status" value="1"/>
</dbReference>
<dbReference type="SMART" id="SM00345">
    <property type="entry name" value="HTH_GNTR"/>
    <property type="match status" value="1"/>
</dbReference>
<dbReference type="Pfam" id="PF00392">
    <property type="entry name" value="GntR"/>
    <property type="match status" value="1"/>
</dbReference>
<dbReference type="InterPro" id="IPR036390">
    <property type="entry name" value="WH_DNA-bd_sf"/>
</dbReference>
<name>A0ABV1EMF2_9FIRM</name>
<evidence type="ECO:0000313" key="5">
    <source>
        <dbReference type="EMBL" id="MEQ2455771.1"/>
    </source>
</evidence>
<keyword evidence="6" id="KW-1185">Reference proteome</keyword>
<sequence length="224" mass="25588">MHIPEQVPGESGRSYALRAIKENIIRLDLTPGTRVSESALAAELGLSRTPVGEALNELSKSKIVEVYPQKGSIIALIDYELVEEARFIREVLECAVVELVCLQAEPEDLHSLSENVKLQKYYLSNSDPDMLLQLDDRFHRTLFTIARKPQAYAMMENTAVHFDRVRSMSLSTLKDLKIVQDHEAILTAITRREVDQARKLMKCHLNRYKVDKAAIRARYPDYFT</sequence>
<accession>A0ABV1EMF2</accession>
<dbReference type="PROSITE" id="PS50949">
    <property type="entry name" value="HTH_GNTR"/>
    <property type="match status" value="1"/>
</dbReference>
<dbReference type="Proteomes" id="UP001440599">
    <property type="component" value="Unassembled WGS sequence"/>
</dbReference>
<feature type="domain" description="HTH gntR-type" evidence="4">
    <location>
        <begin position="10"/>
        <end position="77"/>
    </location>
</feature>
<evidence type="ECO:0000259" key="4">
    <source>
        <dbReference type="PROSITE" id="PS50949"/>
    </source>
</evidence>
<dbReference type="PANTHER" id="PTHR43537:SF45">
    <property type="entry name" value="GNTR FAMILY REGULATORY PROTEIN"/>
    <property type="match status" value="1"/>
</dbReference>
<dbReference type="Gene3D" id="1.20.120.530">
    <property type="entry name" value="GntR ligand-binding domain-like"/>
    <property type="match status" value="1"/>
</dbReference>
<dbReference type="EMBL" id="JBBMFT010000002">
    <property type="protein sequence ID" value="MEQ2455771.1"/>
    <property type="molecule type" value="Genomic_DNA"/>
</dbReference>
<gene>
    <name evidence="5" type="ORF">WMO45_04490</name>
</gene>
<keyword evidence="3" id="KW-0804">Transcription</keyword>
<evidence type="ECO:0000256" key="1">
    <source>
        <dbReference type="ARBA" id="ARBA00023015"/>
    </source>
</evidence>
<dbReference type="InterPro" id="IPR000524">
    <property type="entry name" value="Tscrpt_reg_HTH_GntR"/>
</dbReference>
<dbReference type="InterPro" id="IPR011711">
    <property type="entry name" value="GntR_C"/>
</dbReference>
<dbReference type="PANTHER" id="PTHR43537">
    <property type="entry name" value="TRANSCRIPTIONAL REGULATOR, GNTR FAMILY"/>
    <property type="match status" value="1"/>
</dbReference>
<dbReference type="Gene3D" id="1.10.10.10">
    <property type="entry name" value="Winged helix-like DNA-binding domain superfamily/Winged helix DNA-binding domain"/>
    <property type="match status" value="1"/>
</dbReference>